<dbReference type="KEGG" id="fak:FUA48_16135"/>
<evidence type="ECO:0000259" key="3">
    <source>
        <dbReference type="Pfam" id="PF18810"/>
    </source>
</evidence>
<dbReference type="InterPro" id="IPR041110">
    <property type="entry name" value="PBECR2"/>
</dbReference>
<dbReference type="Pfam" id="PF18810">
    <property type="entry name" value="PBECR2"/>
    <property type="match status" value="1"/>
</dbReference>
<dbReference type="OrthoDB" id="9797300at2"/>
<proteinExistence type="predicted"/>
<dbReference type="EMBL" id="CP042831">
    <property type="protein sequence ID" value="QEE51049.1"/>
    <property type="molecule type" value="Genomic_DNA"/>
</dbReference>
<reference evidence="4 5" key="1">
    <citation type="submission" date="2019-08" db="EMBL/GenBank/DDBJ databases">
        <title>Flavobacterium alkalisoli sp. nov., isolated from rhizosphere soil of Suaeda salsa.</title>
        <authorList>
            <person name="Sun J.-Q."/>
            <person name="Xu L."/>
        </authorList>
    </citation>
    <scope>NUCLEOTIDE SEQUENCE [LARGE SCALE GENOMIC DNA]</scope>
    <source>
        <strain evidence="4 5">XS-5</strain>
    </source>
</reference>
<keyword evidence="5" id="KW-1185">Reference proteome</keyword>
<dbReference type="RefSeq" id="WP_147584488.1">
    <property type="nucleotide sequence ID" value="NZ_CP042831.1"/>
</dbReference>
<feature type="compositionally biased region" description="Polar residues" evidence="1">
    <location>
        <begin position="14"/>
        <end position="24"/>
    </location>
</feature>
<evidence type="ECO:0000256" key="1">
    <source>
        <dbReference type="SAM" id="MobiDB-lite"/>
    </source>
</evidence>
<feature type="domain" description="Phage head morphogenesis" evidence="2">
    <location>
        <begin position="558"/>
        <end position="634"/>
    </location>
</feature>
<evidence type="ECO:0000313" key="4">
    <source>
        <dbReference type="EMBL" id="QEE51049.1"/>
    </source>
</evidence>
<dbReference type="Proteomes" id="UP000321222">
    <property type="component" value="Chromosome"/>
</dbReference>
<evidence type="ECO:0000259" key="2">
    <source>
        <dbReference type="Pfam" id="PF04233"/>
    </source>
</evidence>
<dbReference type="AlphaFoldDB" id="A0A5B9FXH1"/>
<protein>
    <submittedName>
        <fullName evidence="4">DUF935 family protein</fullName>
    </submittedName>
</protein>
<gene>
    <name evidence="4" type="ORF">FUA48_16135</name>
</gene>
<name>A0A5B9FXH1_9FLAO</name>
<accession>A0A5B9FXH1</accession>
<feature type="domain" description="Phage-Barnase-EndoU-ColicinE5/D-RelE like nuclease 2" evidence="3">
    <location>
        <begin position="737"/>
        <end position="823"/>
    </location>
</feature>
<organism evidence="4 5">
    <name type="scientific">Flavobacterium alkalisoli</name>
    <dbReference type="NCBI Taxonomy" id="2602769"/>
    <lineage>
        <taxon>Bacteria</taxon>
        <taxon>Pseudomonadati</taxon>
        <taxon>Bacteroidota</taxon>
        <taxon>Flavobacteriia</taxon>
        <taxon>Flavobacteriales</taxon>
        <taxon>Flavobacteriaceae</taxon>
        <taxon>Flavobacterium</taxon>
    </lineage>
</organism>
<feature type="region of interest" description="Disordered" evidence="1">
    <location>
        <begin position="1"/>
        <end position="31"/>
    </location>
</feature>
<dbReference type="Pfam" id="PF06074">
    <property type="entry name" value="Portal_Mu"/>
    <property type="match status" value="1"/>
</dbReference>
<evidence type="ECO:0000313" key="5">
    <source>
        <dbReference type="Proteomes" id="UP000321222"/>
    </source>
</evidence>
<dbReference type="InterPro" id="IPR009279">
    <property type="entry name" value="Portal_Mu"/>
</dbReference>
<sequence length="841" mass="96627">MKILGREFSFGTGRKNTSAPQAAKTSGRERVSDADRRIIDKLVKQYSDRSRKDIQKWRNAIKYAEHPEKPRRDALQDLYNDLKTDGHYKAQVRMRKYATLNTDFSVKNNNGDVNEEATKFLNSAWFYDFTSKALDSILYGTTLIEFLAFSQKKAEFKLIPRRNVVPELKAVFPDLTKDDFIKYDDPYYENWLIEITDTETELGLMNDIVPNLIWKRNVSQSWAEFCEKFGLPLITATTNSTDPKVIDKVDYMLQQLGEASTGVFPIGTTIDFKESNRTDAFQVYNEFIKMNKTEISTAIVGGNMITENGSSRSQSEVHERNLDDKIAVADKRFVTFLVNDQLIPLLINQGYSIFKDGDVLEYDQSHNLELDKFWTIVNGMIEKDYEPDMDWLSKTFSVPLIGKKKSSFNTVAMHESIYQNLNLPQYPDKCCDEHMFAVNKKLQDAIKQHHDKLTQEVWENKDTLSTEAQLMADEGLAFLNGLHEGWGKRRMEAGWNEPDHLALSMMEYNLFEFAEGKTEARLATLSNLLINKDKAQIRSFDEFKAEAAKLADNFNGNWLETEYNLSVATGQTSAAYLRFLAEKDTVTSFVQYQTAGDDRVRAEHQALDGKIFSLDDKEAMRLWPPNSYGCRCEMVQYLGKTEGKVTAGNAAKKLLGDKFTDSKFDINRGDLKEVFTKAQQYAKMDGKKITKMTYEKAYNLPAFKDMKSLPKAELDKSITPDNVGELFKESVKGLMGFEDYLKRKTVLTKKNFKTHTSGKYVKADENRHQLFPLVKDVLLSPDEVWLKPQAKQTMYVRFFENFVMVVPVNAGNRYNEVGTWFKMKVGEEIIRSGILIHKNRL</sequence>
<dbReference type="InterPro" id="IPR006528">
    <property type="entry name" value="Phage_head_morphogenesis_dom"/>
</dbReference>
<dbReference type="Pfam" id="PF04233">
    <property type="entry name" value="Phage_Mu_F"/>
    <property type="match status" value="1"/>
</dbReference>
<dbReference type="NCBIfam" id="TIGR01641">
    <property type="entry name" value="phageSPP1_gp7"/>
    <property type="match status" value="1"/>
</dbReference>